<comment type="function">
    <text evidence="2">Catalytic subunit of the ferredoxin-thioredoxin reductase (FTR), which catalyzes the two-electron reduction of thioredoxins by the electrons provided by reduced ferredoxin.</text>
</comment>
<evidence type="ECO:0000256" key="6">
    <source>
        <dbReference type="ARBA" id="ARBA00022723"/>
    </source>
</evidence>
<dbReference type="Proteomes" id="UP000007383">
    <property type="component" value="Chromosome"/>
</dbReference>
<name>H9UG25_SPIAZ</name>
<evidence type="ECO:0000256" key="8">
    <source>
        <dbReference type="ARBA" id="ARBA00023004"/>
    </source>
</evidence>
<dbReference type="KEGG" id="sfc:Spiaf_0363"/>
<gene>
    <name evidence="14" type="ordered locus">Spiaf_0363</name>
</gene>
<keyword evidence="6" id="KW-0479">Metal-binding</keyword>
<dbReference type="InterPro" id="IPR036644">
    <property type="entry name" value="FTR_bsu_sf"/>
</dbReference>
<keyword evidence="9" id="KW-0411">Iron-sulfur</keyword>
<protein>
    <recommendedName>
        <fullName evidence="4">ferredoxin:thioredoxin reductase</fullName>
        <ecNumber evidence="4">1.8.7.2</ecNumber>
    </recommendedName>
    <alternativeName>
        <fullName evidence="12">Ferredoxin-thioredoxin reductase subunit B</fullName>
    </alternativeName>
</protein>
<comment type="catalytic activity">
    <reaction evidence="13">
        <text>[thioredoxin]-disulfide + 2 reduced [2Fe-2S]-[ferredoxin] + 2 H(+) = [thioredoxin]-dithiol + 2 oxidized [2Fe-2S]-[ferredoxin]</text>
        <dbReference type="Rhea" id="RHEA:42336"/>
        <dbReference type="Rhea" id="RHEA-COMP:10000"/>
        <dbReference type="Rhea" id="RHEA-COMP:10001"/>
        <dbReference type="Rhea" id="RHEA-COMP:10698"/>
        <dbReference type="Rhea" id="RHEA-COMP:10700"/>
        <dbReference type="ChEBI" id="CHEBI:15378"/>
        <dbReference type="ChEBI" id="CHEBI:29950"/>
        <dbReference type="ChEBI" id="CHEBI:33737"/>
        <dbReference type="ChEBI" id="CHEBI:33738"/>
        <dbReference type="ChEBI" id="CHEBI:50058"/>
        <dbReference type="EC" id="1.8.7.2"/>
    </reaction>
</comment>
<dbReference type="HOGENOM" id="CLU_169701_0_0_12"/>
<reference evidence="15" key="1">
    <citation type="journal article" date="2013" name="Stand. Genomic Sci.">
        <title>Complete genome sequence of the halophilic bacterium Spirochaeta africana type strain (Z-7692(T)) from the alkaline Lake Magadi in the East African Rift.</title>
        <authorList>
            <person name="Liolos K."/>
            <person name="Abt B."/>
            <person name="Scheuner C."/>
            <person name="Teshima H."/>
            <person name="Held B."/>
            <person name="Lapidus A."/>
            <person name="Nolan M."/>
            <person name="Lucas S."/>
            <person name="Deshpande S."/>
            <person name="Cheng J.F."/>
            <person name="Tapia R."/>
            <person name="Goodwin L.A."/>
            <person name="Pitluck S."/>
            <person name="Pagani I."/>
            <person name="Ivanova N."/>
            <person name="Mavromatis K."/>
            <person name="Mikhailova N."/>
            <person name="Huntemann M."/>
            <person name="Pati A."/>
            <person name="Chen A."/>
            <person name="Palaniappan K."/>
            <person name="Land M."/>
            <person name="Rohde M."/>
            <person name="Tindall B.J."/>
            <person name="Detter J.C."/>
            <person name="Goker M."/>
            <person name="Bristow J."/>
            <person name="Eisen J.A."/>
            <person name="Markowitz V."/>
            <person name="Hugenholtz P."/>
            <person name="Woyke T."/>
            <person name="Klenk H.P."/>
            <person name="Kyrpides N.C."/>
        </authorList>
    </citation>
    <scope>NUCLEOTIDE SEQUENCE</scope>
    <source>
        <strain evidence="15">ATCC 700263 / DSM 8902 / Z-7692</strain>
    </source>
</reference>
<evidence type="ECO:0000256" key="10">
    <source>
        <dbReference type="ARBA" id="ARBA00023157"/>
    </source>
</evidence>
<proteinExistence type="inferred from homology"/>
<evidence type="ECO:0000256" key="4">
    <source>
        <dbReference type="ARBA" id="ARBA00012358"/>
    </source>
</evidence>
<dbReference type="PATRIC" id="fig|889378.3.peg.366"/>
<dbReference type="Gene3D" id="3.90.460.10">
    <property type="entry name" value="Ferredoxin thioredoxin reductase catalytic beta subunit"/>
    <property type="match status" value="1"/>
</dbReference>
<dbReference type="RefSeq" id="WP_014454466.1">
    <property type="nucleotide sequence ID" value="NC_017098.1"/>
</dbReference>
<dbReference type="GO" id="GO:0051539">
    <property type="term" value="F:4 iron, 4 sulfur cluster binding"/>
    <property type="evidence" value="ECO:0007669"/>
    <property type="project" value="UniProtKB-KW"/>
</dbReference>
<dbReference type="Pfam" id="PF02943">
    <property type="entry name" value="FeThRed_B"/>
    <property type="match status" value="1"/>
</dbReference>
<comment type="similarity">
    <text evidence="3">Belongs to the ferredoxin thioredoxin reductase beta subunit family.</text>
</comment>
<evidence type="ECO:0000256" key="13">
    <source>
        <dbReference type="ARBA" id="ARBA00048150"/>
    </source>
</evidence>
<comment type="cofactor">
    <cofactor evidence="1">
        <name>[4Fe-4S] cluster</name>
        <dbReference type="ChEBI" id="CHEBI:49883"/>
    </cofactor>
</comment>
<dbReference type="PANTHER" id="PTHR35113:SF1">
    <property type="entry name" value="FERREDOXIN-THIOREDOXIN REDUCTASE CATALYTIC CHAIN, CHLOROPLASTIC"/>
    <property type="match status" value="1"/>
</dbReference>
<dbReference type="GO" id="GO:0016730">
    <property type="term" value="F:oxidoreductase activity, acting on iron-sulfur proteins as donors"/>
    <property type="evidence" value="ECO:0007669"/>
    <property type="project" value="InterPro"/>
</dbReference>
<comment type="subunit">
    <text evidence="11">Heterodimer of subunit A (variable subunit) and subunit B (catalytic subunit). Heterodimeric FTR forms a complex with ferredoxin and thioredoxin.</text>
</comment>
<evidence type="ECO:0000313" key="15">
    <source>
        <dbReference type="Proteomes" id="UP000007383"/>
    </source>
</evidence>
<keyword evidence="5" id="KW-0004">4Fe-4S</keyword>
<dbReference type="AlphaFoldDB" id="H9UG25"/>
<dbReference type="STRING" id="889378.Spiaf_0363"/>
<evidence type="ECO:0000256" key="3">
    <source>
        <dbReference type="ARBA" id="ARBA00007941"/>
    </source>
</evidence>
<dbReference type="PANTHER" id="PTHR35113">
    <property type="entry name" value="FERREDOXIN-THIOREDOXIN REDUCTASE CATALYTIC CHAIN, CHLOROPLASTIC"/>
    <property type="match status" value="1"/>
</dbReference>
<evidence type="ECO:0000256" key="2">
    <source>
        <dbReference type="ARBA" id="ARBA00003945"/>
    </source>
</evidence>
<evidence type="ECO:0000256" key="7">
    <source>
        <dbReference type="ARBA" id="ARBA00023002"/>
    </source>
</evidence>
<accession>H9UG25</accession>
<evidence type="ECO:0000256" key="5">
    <source>
        <dbReference type="ARBA" id="ARBA00022485"/>
    </source>
</evidence>
<sequence>MRKKDLPDVHRFVTSVAAKQGWAVNPDQEFLQTVEKGLQQNYNRHGYFLCPCRDGDGEREADRDIICPCIYNIPDQQEYGHCFCGLFLSPDFAASGKPVQQIPERRPDPSEEDTE</sequence>
<evidence type="ECO:0000256" key="11">
    <source>
        <dbReference type="ARBA" id="ARBA00026011"/>
    </source>
</evidence>
<dbReference type="SUPFAM" id="SSF57662">
    <property type="entry name" value="Ferredoxin thioredoxin reductase (FTR), catalytic beta chain"/>
    <property type="match status" value="1"/>
</dbReference>
<evidence type="ECO:0000256" key="12">
    <source>
        <dbReference type="ARBA" id="ARBA00030295"/>
    </source>
</evidence>
<evidence type="ECO:0000256" key="1">
    <source>
        <dbReference type="ARBA" id="ARBA00001966"/>
    </source>
</evidence>
<organism evidence="14 15">
    <name type="scientific">Spirochaeta africana (strain ATCC 700263 / DSM 8902 / Z-7692)</name>
    <dbReference type="NCBI Taxonomy" id="889378"/>
    <lineage>
        <taxon>Bacteria</taxon>
        <taxon>Pseudomonadati</taxon>
        <taxon>Spirochaetota</taxon>
        <taxon>Spirochaetia</taxon>
        <taxon>Spirochaetales</taxon>
        <taxon>Spirochaetaceae</taxon>
        <taxon>Spirochaeta</taxon>
    </lineage>
</organism>
<dbReference type="EC" id="1.8.7.2" evidence="4"/>
<keyword evidence="10" id="KW-1015">Disulfide bond</keyword>
<dbReference type="eggNOG" id="COG4802">
    <property type="taxonomic scope" value="Bacteria"/>
</dbReference>
<dbReference type="InterPro" id="IPR004209">
    <property type="entry name" value="FTR_bsu"/>
</dbReference>
<keyword evidence="15" id="KW-1185">Reference proteome</keyword>
<dbReference type="EMBL" id="CP003282">
    <property type="protein sequence ID" value="AFG36468.1"/>
    <property type="molecule type" value="Genomic_DNA"/>
</dbReference>
<evidence type="ECO:0000313" key="14">
    <source>
        <dbReference type="EMBL" id="AFG36468.1"/>
    </source>
</evidence>
<keyword evidence="8" id="KW-0408">Iron</keyword>
<evidence type="ECO:0000256" key="9">
    <source>
        <dbReference type="ARBA" id="ARBA00023014"/>
    </source>
</evidence>
<dbReference type="GO" id="GO:0046872">
    <property type="term" value="F:metal ion binding"/>
    <property type="evidence" value="ECO:0007669"/>
    <property type="project" value="UniProtKB-KW"/>
</dbReference>
<dbReference type="OrthoDB" id="9782739at2"/>
<keyword evidence="7" id="KW-0560">Oxidoreductase</keyword>